<dbReference type="GO" id="GO:0006527">
    <property type="term" value="P:L-arginine catabolic process"/>
    <property type="evidence" value="ECO:0007669"/>
    <property type="project" value="InterPro"/>
</dbReference>
<reference evidence="4 5" key="1">
    <citation type="submission" date="2016-04" db="EMBL/GenBank/DDBJ databases">
        <title>Complete Genome Sequence of Halotalea alkalilenta IHB B 13600.</title>
        <authorList>
            <person name="Swarnkar M.K."/>
            <person name="Sharma A."/>
            <person name="Kaushal K."/>
            <person name="Soni R."/>
            <person name="Rana S."/>
            <person name="Singh A.K."/>
            <person name="Gulati A."/>
        </authorList>
    </citation>
    <scope>NUCLEOTIDE SEQUENCE [LARGE SCALE GENOMIC DNA]</scope>
    <source>
        <strain evidence="4 5">IHB B 13600</strain>
    </source>
</reference>
<dbReference type="PANTHER" id="PTHR30420:SF1">
    <property type="entry name" value="ARGININE N-SUCCINYLTRANSFERASE"/>
    <property type="match status" value="1"/>
</dbReference>
<keyword evidence="5" id="KW-1185">Reference proteome</keyword>
<evidence type="ECO:0000256" key="3">
    <source>
        <dbReference type="ARBA" id="ARBA00023315"/>
    </source>
</evidence>
<evidence type="ECO:0000313" key="5">
    <source>
        <dbReference type="Proteomes" id="UP000077875"/>
    </source>
</evidence>
<protein>
    <recommendedName>
        <fullName evidence="6">Arginine N-succinyltransferase</fullName>
    </recommendedName>
</protein>
<dbReference type="STRING" id="376489.A5892_02320"/>
<dbReference type="GO" id="GO:0008791">
    <property type="term" value="F:arginine N-succinyltransferase activity"/>
    <property type="evidence" value="ECO:0007669"/>
    <property type="project" value="InterPro"/>
</dbReference>
<evidence type="ECO:0000256" key="1">
    <source>
        <dbReference type="ARBA" id="ARBA00022503"/>
    </source>
</evidence>
<dbReference type="Proteomes" id="UP000077875">
    <property type="component" value="Chromosome"/>
</dbReference>
<dbReference type="AlphaFoldDB" id="A0A172YB17"/>
<accession>A0A172YB17</accession>
<keyword evidence="1" id="KW-0056">Arginine metabolism</keyword>
<keyword evidence="2" id="KW-0808">Transferase</keyword>
<dbReference type="InterPro" id="IPR016181">
    <property type="entry name" value="Acyl_CoA_acyltransferase"/>
</dbReference>
<proteinExistence type="predicted"/>
<organism evidence="4 5">
    <name type="scientific">Halotalea alkalilenta</name>
    <dbReference type="NCBI Taxonomy" id="376489"/>
    <lineage>
        <taxon>Bacteria</taxon>
        <taxon>Pseudomonadati</taxon>
        <taxon>Pseudomonadota</taxon>
        <taxon>Gammaproteobacteria</taxon>
        <taxon>Oceanospirillales</taxon>
        <taxon>Halomonadaceae</taxon>
        <taxon>Halotalea</taxon>
    </lineage>
</organism>
<dbReference type="RefSeq" id="WP_064121424.1">
    <property type="nucleotide sequence ID" value="NZ_CP015243.1"/>
</dbReference>
<dbReference type="Gene3D" id="2.40.40.20">
    <property type="match status" value="1"/>
</dbReference>
<dbReference type="PANTHER" id="PTHR30420">
    <property type="entry name" value="N-SUCCINYLARGININE DIHYDROLASE"/>
    <property type="match status" value="1"/>
</dbReference>
<sequence length="339" mass="36868">MSASPARYLLRPADEADLPALGRFKAAASPGVDALPGDDERLGALLEASLRAFALDGDERGGTHLFMLDTLAGETVGCAGLEDVGERIEPFYSLRRDTFVHASVALDKRSRASALSVCHDLAGATRLTRQHLVTTDPPLLELALRGRLAFAACHPGRFADELVAELPGMVDARGRSPFWEAIGRHFFGVELERAEQLCSRGDRLFLSELLPLYPLYESLMPASVREAIGVSHPRARATERLLLEEGLEKSRYFDVFDTGPSLVGRFARMRTLCAKRTLELMKIEQASIRAPERLISNARLAGFRAMFAAIDEFAPGQARLDAQSAAALGLAPGDRLTVA</sequence>
<dbReference type="KEGG" id="haa:A5892_02320"/>
<gene>
    <name evidence="4" type="ORF">A5892_02320</name>
</gene>
<evidence type="ECO:0008006" key="6">
    <source>
        <dbReference type="Google" id="ProtNLM"/>
    </source>
</evidence>
<keyword evidence="3" id="KW-0012">Acyltransferase</keyword>
<dbReference type="SUPFAM" id="SSF55729">
    <property type="entry name" value="Acyl-CoA N-acyltransferases (Nat)"/>
    <property type="match status" value="1"/>
</dbReference>
<dbReference type="EMBL" id="CP015243">
    <property type="protein sequence ID" value="ANF56443.1"/>
    <property type="molecule type" value="Genomic_DNA"/>
</dbReference>
<evidence type="ECO:0000313" key="4">
    <source>
        <dbReference type="EMBL" id="ANF56443.1"/>
    </source>
</evidence>
<dbReference type="InterPro" id="IPR007041">
    <property type="entry name" value="Arg_succinylTrfase_AstA/AruG"/>
</dbReference>
<dbReference type="Pfam" id="PF04958">
    <property type="entry name" value="AstA"/>
    <property type="match status" value="1"/>
</dbReference>
<name>A0A172YB17_9GAMM</name>
<evidence type="ECO:0000256" key="2">
    <source>
        <dbReference type="ARBA" id="ARBA00022679"/>
    </source>
</evidence>